<proteinExistence type="predicted"/>
<dbReference type="SMART" id="SM00460">
    <property type="entry name" value="TGc"/>
    <property type="match status" value="1"/>
</dbReference>
<keyword evidence="5" id="KW-1185">Reference proteome</keyword>
<dbReference type="STRING" id="1550231.SAMN05660662_2622"/>
<dbReference type="AlphaFoldDB" id="A0A1G7M0W1"/>
<dbReference type="InterPro" id="IPR052901">
    <property type="entry name" value="Bact_TGase-like"/>
</dbReference>
<dbReference type="PANTHER" id="PTHR42736:SF1">
    <property type="entry name" value="PROTEIN-GLUTAMINE GAMMA-GLUTAMYLTRANSFERASE"/>
    <property type="match status" value="1"/>
</dbReference>
<dbReference type="SUPFAM" id="SSF54001">
    <property type="entry name" value="Cysteine proteinases"/>
    <property type="match status" value="1"/>
</dbReference>
<dbReference type="Proteomes" id="UP000199406">
    <property type="component" value="Unassembled WGS sequence"/>
</dbReference>
<keyword evidence="2" id="KW-1133">Transmembrane helix</keyword>
<dbReference type="EMBL" id="FNBT01000004">
    <property type="protein sequence ID" value="SDF55468.1"/>
    <property type="molecule type" value="Genomic_DNA"/>
</dbReference>
<feature type="transmembrane region" description="Helical" evidence="2">
    <location>
        <begin position="225"/>
        <end position="244"/>
    </location>
</feature>
<feature type="transmembrane region" description="Helical" evidence="2">
    <location>
        <begin position="70"/>
        <end position="91"/>
    </location>
</feature>
<feature type="transmembrane region" description="Helical" evidence="2">
    <location>
        <begin position="132"/>
        <end position="156"/>
    </location>
</feature>
<dbReference type="Gene3D" id="3.10.620.30">
    <property type="match status" value="1"/>
</dbReference>
<protein>
    <recommendedName>
        <fullName evidence="3">Transglutaminase-like domain-containing protein</fullName>
    </recommendedName>
</protein>
<dbReference type="RefSeq" id="WP_091767049.1">
    <property type="nucleotide sequence ID" value="NZ_FNBT01000004.1"/>
</dbReference>
<name>A0A1G7M0W1_9ACTN</name>
<feature type="transmembrane region" description="Helical" evidence="2">
    <location>
        <begin position="32"/>
        <end position="50"/>
    </location>
</feature>
<dbReference type="InterPro" id="IPR002931">
    <property type="entry name" value="Transglutaminase-like"/>
</dbReference>
<dbReference type="InterPro" id="IPR038765">
    <property type="entry name" value="Papain-like_cys_pep_sf"/>
</dbReference>
<gene>
    <name evidence="4" type="ORF">SAMN05660662_2622</name>
</gene>
<organism evidence="4 5">
    <name type="scientific">Blastococcus aurantiacus</name>
    <dbReference type="NCBI Taxonomy" id="1550231"/>
    <lineage>
        <taxon>Bacteria</taxon>
        <taxon>Bacillati</taxon>
        <taxon>Actinomycetota</taxon>
        <taxon>Actinomycetes</taxon>
        <taxon>Geodermatophilales</taxon>
        <taxon>Geodermatophilaceae</taxon>
        <taxon>Blastococcus</taxon>
    </lineage>
</organism>
<accession>A0A1G7M0W1</accession>
<keyword evidence="2" id="KW-0472">Membrane</keyword>
<sequence>MRHPDVRTSLAAAAATLSGALALSPVFSAGDWVRPVIAAVVVVLLSGLALRYAGEAIAARAFPRRPVPPLWAALGTLAVPVGQLVALTGYLTGRFTSVGTTWGVLPTADGVEALLAVMRDGADEIREQTAPAFPVAALVALVAVFVGLVAVFVDLLAVAGRQAAAAGLALLVLFGVPVFTLGGDIGLVPVVAPAAGLALLLWADQSRQLDPGARADAARGAGGGTAVRIAVVAVLVGVLGGGMLPTLAEGTLNGGSGGTGGAGGTGTALDPVAAMRGQLTRNDPVDLLRLETDVPDPGYLRSVTVDRYDAEAGWIEGEPGSLLPLGAQLPRPHQKASGRQVSARIEALGHDDRYLPVPVSPLAVRLDGGWDGWRLDPTAGSVVGEDVTSADRSYEVTASEVRPTPEQLQAAPPLRPGHPVRDRFTSLPPLDPRVRAQVDALVDGVEGGYARVQRIMDFLTDPANGFVYALSTAPGTSGDDLVDFLTERRGYCEQYAGAMAVMVRAAGMPARVALGYTPGAVQEDGSRVITSEDAHAWVEVYFYDLGWVPFDPTPIDVDRRADLPWAPRVAVEDFPEQAPVAPEIPPDQLLLIDPVVPLGPDLESSDAVGDYSADADEETWLLRAGLGALAVTALALPAGVRLLQRRRRLVAGTPRALWDELTATADDLGIDRDPAWTPREAGRALVERTAGSAGAQAVARLAQAEELASYGPTTGARDDDLRPALRTARRELVRGADRWARVRAVCWPASLPAAVQAGLPAWARRLPALLWAWRRGVRRV</sequence>
<feature type="transmembrane region" description="Helical" evidence="2">
    <location>
        <begin position="163"/>
        <end position="181"/>
    </location>
</feature>
<dbReference type="InterPro" id="IPR021878">
    <property type="entry name" value="TgpA_N"/>
</dbReference>
<feature type="region of interest" description="Disordered" evidence="1">
    <location>
        <begin position="396"/>
        <end position="420"/>
    </location>
</feature>
<dbReference type="PANTHER" id="PTHR42736">
    <property type="entry name" value="PROTEIN-GLUTAMINE GAMMA-GLUTAMYLTRANSFERASE"/>
    <property type="match status" value="1"/>
</dbReference>
<evidence type="ECO:0000256" key="2">
    <source>
        <dbReference type="SAM" id="Phobius"/>
    </source>
</evidence>
<keyword evidence="2" id="KW-0812">Transmembrane</keyword>
<evidence type="ECO:0000259" key="3">
    <source>
        <dbReference type="SMART" id="SM00460"/>
    </source>
</evidence>
<feature type="domain" description="Transglutaminase-like" evidence="3">
    <location>
        <begin position="484"/>
        <end position="554"/>
    </location>
</feature>
<evidence type="ECO:0000256" key="1">
    <source>
        <dbReference type="SAM" id="MobiDB-lite"/>
    </source>
</evidence>
<evidence type="ECO:0000313" key="5">
    <source>
        <dbReference type="Proteomes" id="UP000199406"/>
    </source>
</evidence>
<dbReference type="OrthoDB" id="9804023at2"/>
<dbReference type="Pfam" id="PF11992">
    <property type="entry name" value="TgpA_N"/>
    <property type="match status" value="1"/>
</dbReference>
<feature type="transmembrane region" description="Helical" evidence="2">
    <location>
        <begin position="187"/>
        <end position="204"/>
    </location>
</feature>
<reference evidence="5" key="1">
    <citation type="submission" date="2016-10" db="EMBL/GenBank/DDBJ databases">
        <authorList>
            <person name="Varghese N."/>
            <person name="Submissions S."/>
        </authorList>
    </citation>
    <scope>NUCLEOTIDE SEQUENCE [LARGE SCALE GENOMIC DNA]</scope>
    <source>
        <strain evidence="5">DSM 44268</strain>
    </source>
</reference>
<evidence type="ECO:0000313" key="4">
    <source>
        <dbReference type="EMBL" id="SDF55468.1"/>
    </source>
</evidence>
<dbReference type="Pfam" id="PF01841">
    <property type="entry name" value="Transglut_core"/>
    <property type="match status" value="1"/>
</dbReference>